<dbReference type="InterPro" id="IPR056085">
    <property type="entry name" value="DUF7668"/>
</dbReference>
<dbReference type="Proteomes" id="UP001072034">
    <property type="component" value="Unassembled WGS sequence"/>
</dbReference>
<keyword evidence="3" id="KW-1185">Reference proteome</keyword>
<gene>
    <name evidence="2" type="ORF">OHJ16_13640</name>
</gene>
<name>A0ABT4IBI0_9ACTO</name>
<dbReference type="Pfam" id="PF24705">
    <property type="entry name" value="DUF7668"/>
    <property type="match status" value="1"/>
</dbReference>
<reference evidence="2" key="1">
    <citation type="submission" date="2022-10" db="EMBL/GenBank/DDBJ databases">
        <title>Genome sequence of Actinomyces israelii ATCC 10048.</title>
        <authorList>
            <person name="Watt R.M."/>
            <person name="Tong W.M."/>
        </authorList>
    </citation>
    <scope>NUCLEOTIDE SEQUENCE</scope>
    <source>
        <strain evidence="2">ATCC 10048</strain>
    </source>
</reference>
<protein>
    <recommendedName>
        <fullName evidence="1">DUF7668 domain-containing protein</fullName>
    </recommendedName>
</protein>
<comment type="caution">
    <text evidence="2">The sequence shown here is derived from an EMBL/GenBank/DDBJ whole genome shotgun (WGS) entry which is preliminary data.</text>
</comment>
<dbReference type="RefSeq" id="WP_268918374.1">
    <property type="nucleotide sequence ID" value="NZ_JAPTMY010000038.1"/>
</dbReference>
<feature type="domain" description="DUF7668" evidence="1">
    <location>
        <begin position="115"/>
        <end position="206"/>
    </location>
</feature>
<evidence type="ECO:0000313" key="3">
    <source>
        <dbReference type="Proteomes" id="UP001072034"/>
    </source>
</evidence>
<evidence type="ECO:0000313" key="2">
    <source>
        <dbReference type="EMBL" id="MCZ0859082.1"/>
    </source>
</evidence>
<sequence>MRGARGRGYGFWCPLWTSRGPSRLGVGGVARRGPDGGWRCVVHRVGAADDDAGSGPGAGGTGLGTRAAGIGGSDGGIGGSDGGGGGAGGSGCGGRAAGGGRLPGGLVEPVRVMVDRVAAADWEGVARVAEVYPGARAGMAEALAAFGRTCLPLPDDFVSVVQCWPRGDGGIRLACPLWTVEDGVADLEVHGEALRGPGGAWRLRLVGVVMG</sequence>
<proteinExistence type="predicted"/>
<organism evidence="2 3">
    <name type="scientific">Actinomyces israelii</name>
    <dbReference type="NCBI Taxonomy" id="1659"/>
    <lineage>
        <taxon>Bacteria</taxon>
        <taxon>Bacillati</taxon>
        <taxon>Actinomycetota</taxon>
        <taxon>Actinomycetes</taxon>
        <taxon>Actinomycetales</taxon>
        <taxon>Actinomycetaceae</taxon>
        <taxon>Actinomyces</taxon>
    </lineage>
</organism>
<dbReference type="EMBL" id="JAPTMY010000038">
    <property type="protein sequence ID" value="MCZ0859082.1"/>
    <property type="molecule type" value="Genomic_DNA"/>
</dbReference>
<evidence type="ECO:0000259" key="1">
    <source>
        <dbReference type="Pfam" id="PF24705"/>
    </source>
</evidence>
<accession>A0ABT4IBI0</accession>